<protein>
    <submittedName>
        <fullName evidence="1">Uncharacterized protein</fullName>
    </submittedName>
</protein>
<dbReference type="AlphaFoldDB" id="A0A5P8W143"/>
<gene>
    <name evidence="1" type="ORF">GXM_03928</name>
</gene>
<sequence>MGGTLPHIQQEAFSNKVITKPFGQGTLKREQGTALKTCPNFGSKAPKFIYEKK</sequence>
<accession>A0A5P8W143</accession>
<organism evidence="1 2">
    <name type="scientific">Nostoc sphaeroides CCNUC1</name>
    <dbReference type="NCBI Taxonomy" id="2653204"/>
    <lineage>
        <taxon>Bacteria</taxon>
        <taxon>Bacillati</taxon>
        <taxon>Cyanobacteriota</taxon>
        <taxon>Cyanophyceae</taxon>
        <taxon>Nostocales</taxon>
        <taxon>Nostocaceae</taxon>
        <taxon>Nostoc</taxon>
    </lineage>
</organism>
<keyword evidence="2" id="KW-1185">Reference proteome</keyword>
<reference evidence="1 2" key="1">
    <citation type="submission" date="2019-10" db="EMBL/GenBank/DDBJ databases">
        <title>Genomic and transcriptomic insights into the perfect genentic adaptation of a filamentous nitrogen-fixing cyanobacterium to rice fields.</title>
        <authorList>
            <person name="Chen Z."/>
        </authorList>
    </citation>
    <scope>NUCLEOTIDE SEQUENCE [LARGE SCALE GENOMIC DNA]</scope>
    <source>
        <strain evidence="1">CCNUC1</strain>
    </source>
</reference>
<evidence type="ECO:0000313" key="1">
    <source>
        <dbReference type="EMBL" id="QFS46447.1"/>
    </source>
</evidence>
<name>A0A5P8W143_9NOSO</name>
<dbReference type="EMBL" id="CP045226">
    <property type="protein sequence ID" value="QFS46447.1"/>
    <property type="molecule type" value="Genomic_DNA"/>
</dbReference>
<evidence type="ECO:0000313" key="2">
    <source>
        <dbReference type="Proteomes" id="UP000326678"/>
    </source>
</evidence>
<proteinExistence type="predicted"/>
<dbReference type="KEGG" id="nsh:GXM_03928"/>
<dbReference type="Proteomes" id="UP000326678">
    <property type="component" value="Chromosome Gxm1"/>
</dbReference>